<evidence type="ECO:0008006" key="5">
    <source>
        <dbReference type="Google" id="ProtNLM"/>
    </source>
</evidence>
<feature type="region of interest" description="Disordered" evidence="1">
    <location>
        <begin position="97"/>
        <end position="124"/>
    </location>
</feature>
<dbReference type="Proteomes" id="UP001500307">
    <property type="component" value="Unassembled WGS sequence"/>
</dbReference>
<comment type="caution">
    <text evidence="3">The sequence shown here is derived from an EMBL/GenBank/DDBJ whole genome shotgun (WGS) entry which is preliminary data.</text>
</comment>
<feature type="transmembrane region" description="Helical" evidence="2">
    <location>
        <begin position="294"/>
        <end position="314"/>
    </location>
</feature>
<accession>A0ABP8SMB4</accession>
<gene>
    <name evidence="3" type="ORF">GCM10023176_28070</name>
</gene>
<keyword evidence="2" id="KW-0472">Membrane</keyword>
<keyword evidence="2" id="KW-1133">Transmembrane helix</keyword>
<keyword evidence="4" id="KW-1185">Reference proteome</keyword>
<evidence type="ECO:0000256" key="1">
    <source>
        <dbReference type="SAM" id="MobiDB-lite"/>
    </source>
</evidence>
<evidence type="ECO:0000256" key="2">
    <source>
        <dbReference type="SAM" id="Phobius"/>
    </source>
</evidence>
<sequence>MSIVSLGNPVAVREDLTVDKIKVRNNSARAITRLDVRFELALARGEFPPVVVSQIQTDPACVRDQLGRGDGVVCHYPVQIAPGATAELVAKLRLDPTTASSTGPAPSLKVTVGTGATGDSRTTGPITRVQRRADLTVKLADTHLKGRVGDTVDVRWTITNGGPDTIAATALEITLVAPPGTEWTGDAAARCVPPRIPKTKYACTSDEPLQPGPAHALTETWQLKIVSPPAGDGEIRFTANRNAGSPDPYLDTTDPNPADNVVAIRIQVDDTDPNGAADALVSGVYNGATMTGTGMALIVAGGFGALALCTLLVVRARRRAARHG</sequence>
<name>A0ABP8SMB4_9ACTN</name>
<dbReference type="Gene3D" id="2.60.40.10">
    <property type="entry name" value="Immunoglobulins"/>
    <property type="match status" value="1"/>
</dbReference>
<protein>
    <recommendedName>
        <fullName evidence="5">DUF11 domain-containing protein</fullName>
    </recommendedName>
</protein>
<reference evidence="4" key="1">
    <citation type="journal article" date="2019" name="Int. J. Syst. Evol. Microbiol.">
        <title>The Global Catalogue of Microorganisms (GCM) 10K type strain sequencing project: providing services to taxonomists for standard genome sequencing and annotation.</title>
        <authorList>
            <consortium name="The Broad Institute Genomics Platform"/>
            <consortium name="The Broad Institute Genome Sequencing Center for Infectious Disease"/>
            <person name="Wu L."/>
            <person name="Ma J."/>
        </authorList>
    </citation>
    <scope>NUCLEOTIDE SEQUENCE [LARGE SCALE GENOMIC DNA]</scope>
    <source>
        <strain evidence="4">JCM 3175</strain>
    </source>
</reference>
<dbReference type="InterPro" id="IPR013783">
    <property type="entry name" value="Ig-like_fold"/>
</dbReference>
<proteinExistence type="predicted"/>
<evidence type="ECO:0000313" key="3">
    <source>
        <dbReference type="EMBL" id="GAA4570131.1"/>
    </source>
</evidence>
<dbReference type="EMBL" id="BAABGU010000013">
    <property type="protein sequence ID" value="GAA4570131.1"/>
    <property type="molecule type" value="Genomic_DNA"/>
</dbReference>
<evidence type="ECO:0000313" key="4">
    <source>
        <dbReference type="Proteomes" id="UP001500307"/>
    </source>
</evidence>
<organism evidence="3 4">
    <name type="scientific">Micromonospora coerulea</name>
    <dbReference type="NCBI Taxonomy" id="47856"/>
    <lineage>
        <taxon>Bacteria</taxon>
        <taxon>Bacillati</taxon>
        <taxon>Actinomycetota</taxon>
        <taxon>Actinomycetes</taxon>
        <taxon>Micromonosporales</taxon>
        <taxon>Micromonosporaceae</taxon>
        <taxon>Micromonospora</taxon>
    </lineage>
</organism>
<keyword evidence="2" id="KW-0812">Transmembrane</keyword>